<protein>
    <submittedName>
        <fullName evidence="2">Uncharacterized protein</fullName>
    </submittedName>
</protein>
<name>E3RS18_PYRTT</name>
<dbReference type="KEGG" id="pte:PTT_11670"/>
<organism evidence="3">
    <name type="scientific">Pyrenophora teres f. teres (strain 0-1)</name>
    <name type="common">Barley net blotch fungus</name>
    <name type="synonym">Drechslera teres f. teres</name>
    <dbReference type="NCBI Taxonomy" id="861557"/>
    <lineage>
        <taxon>Eukaryota</taxon>
        <taxon>Fungi</taxon>
        <taxon>Dikarya</taxon>
        <taxon>Ascomycota</taxon>
        <taxon>Pezizomycotina</taxon>
        <taxon>Dothideomycetes</taxon>
        <taxon>Pleosporomycetidae</taxon>
        <taxon>Pleosporales</taxon>
        <taxon>Pleosporineae</taxon>
        <taxon>Pleosporaceae</taxon>
        <taxon>Pyrenophora</taxon>
    </lineage>
</organism>
<feature type="compositionally biased region" description="Low complexity" evidence="1">
    <location>
        <begin position="308"/>
        <end position="318"/>
    </location>
</feature>
<gene>
    <name evidence="2" type="ORF">PTT_11670</name>
</gene>
<reference evidence="2 3" key="1">
    <citation type="journal article" date="2010" name="Genome Biol.">
        <title>A first genome assembly of the barley fungal pathogen Pyrenophora teres f. teres.</title>
        <authorList>
            <person name="Ellwood S.R."/>
            <person name="Liu Z."/>
            <person name="Syme R.A."/>
            <person name="Lai Z."/>
            <person name="Hane J.K."/>
            <person name="Keiper F."/>
            <person name="Moffat C.S."/>
            <person name="Oliver R.P."/>
            <person name="Friesen T.L."/>
        </authorList>
    </citation>
    <scope>NUCLEOTIDE SEQUENCE [LARGE SCALE GENOMIC DNA]</scope>
    <source>
        <strain evidence="2 3">0-1</strain>
    </source>
</reference>
<sequence length="373" mass="39972">MPLVSGMTENDQQHPHIKPADAPPSYTSPNPNFSTSTHAFYNPHTHPPGPHDPNYMTYAYNANAHNNPYDLPHPHQTPQELALTSPTTAPSTPLQFRSHKSMYGHVRGPSELSGEHAVSELSSGPQSPEMRGSGVWKGGVGIGGGEEQFTKSGVGVSARNTAGVSPLIEDRNRDRHQHQNQHWEEVTAEEEEMAKIAAPRHQTSSPPPPPPPPRHSTTTTTTAAHPPRHPTPYHTSRSHTPSRSPSPSPSSSPQHPILPRHGGGEEEFKAVRNWMAPRNWDSPPQQQDGQQGATTQRRIRRKKRMEGEAGSASGSSDGSIGGGSSGDVQGLGVVGVGGLEGEGRRRRRGEGNGDGDGGVRDERDVSGGYANAI</sequence>
<dbReference type="Proteomes" id="UP000001067">
    <property type="component" value="Unassembled WGS sequence"/>
</dbReference>
<feature type="compositionally biased region" description="Gly residues" evidence="1">
    <location>
        <begin position="135"/>
        <end position="146"/>
    </location>
</feature>
<feature type="region of interest" description="Disordered" evidence="1">
    <location>
        <begin position="1"/>
        <end position="52"/>
    </location>
</feature>
<evidence type="ECO:0000256" key="1">
    <source>
        <dbReference type="SAM" id="MobiDB-lite"/>
    </source>
</evidence>
<keyword evidence="3" id="KW-1185">Reference proteome</keyword>
<dbReference type="AlphaFoldDB" id="E3RS18"/>
<proteinExistence type="predicted"/>
<evidence type="ECO:0000313" key="3">
    <source>
        <dbReference type="Proteomes" id="UP000001067"/>
    </source>
</evidence>
<dbReference type="OrthoDB" id="3692311at2759"/>
<feature type="compositionally biased region" description="Low complexity" evidence="1">
    <location>
        <begin position="215"/>
        <end position="225"/>
    </location>
</feature>
<feature type="compositionally biased region" description="Low complexity" evidence="1">
    <location>
        <begin position="285"/>
        <end position="296"/>
    </location>
</feature>
<dbReference type="EMBL" id="GL534767">
    <property type="protein sequence ID" value="EFQ91475.1"/>
    <property type="molecule type" value="Genomic_DNA"/>
</dbReference>
<accession>E3RS18</accession>
<feature type="region of interest" description="Disordered" evidence="1">
    <location>
        <begin position="110"/>
        <end position="373"/>
    </location>
</feature>
<feature type="compositionally biased region" description="Polar residues" evidence="1">
    <location>
        <begin position="25"/>
        <end position="39"/>
    </location>
</feature>
<dbReference type="HOGENOM" id="CLU_742155_0_0_1"/>
<evidence type="ECO:0000313" key="2">
    <source>
        <dbReference type="EMBL" id="EFQ91475.1"/>
    </source>
</evidence>
<feature type="compositionally biased region" description="Low complexity" evidence="1">
    <location>
        <begin position="232"/>
        <end position="243"/>
    </location>
</feature>
<feature type="compositionally biased region" description="Pro residues" evidence="1">
    <location>
        <begin position="205"/>
        <end position="214"/>
    </location>
</feature>